<evidence type="ECO:0000256" key="2">
    <source>
        <dbReference type="ARBA" id="ARBA00022723"/>
    </source>
</evidence>
<dbReference type="GO" id="GO:0003677">
    <property type="term" value="F:DNA binding"/>
    <property type="evidence" value="ECO:0007669"/>
    <property type="project" value="UniProtKB-KW"/>
</dbReference>
<evidence type="ECO:0000313" key="10">
    <source>
        <dbReference type="EMBL" id="KAE8131516.1"/>
    </source>
</evidence>
<dbReference type="InterPro" id="IPR001138">
    <property type="entry name" value="Zn2Cys6_DnaBD"/>
</dbReference>
<dbReference type="GO" id="GO:0005634">
    <property type="term" value="C:nucleus"/>
    <property type="evidence" value="ECO:0007669"/>
    <property type="project" value="UniProtKB-SubCell"/>
</dbReference>
<evidence type="ECO:0000256" key="3">
    <source>
        <dbReference type="ARBA" id="ARBA00023015"/>
    </source>
</evidence>
<comment type="subcellular location">
    <subcellularLocation>
        <location evidence="1">Nucleus</location>
    </subcellularLocation>
</comment>
<evidence type="ECO:0000256" key="8">
    <source>
        <dbReference type="SAM" id="MobiDB-lite"/>
    </source>
</evidence>
<protein>
    <recommendedName>
        <fullName evidence="9">Zn(2)-C6 fungal-type domain-containing protein</fullName>
    </recommendedName>
</protein>
<dbReference type="GO" id="GO:0008270">
    <property type="term" value="F:zinc ion binding"/>
    <property type="evidence" value="ECO:0007669"/>
    <property type="project" value="InterPro"/>
</dbReference>
<organism evidence="10 11">
    <name type="scientific">Aspergillus pseudotamarii</name>
    <dbReference type="NCBI Taxonomy" id="132259"/>
    <lineage>
        <taxon>Eukaryota</taxon>
        <taxon>Fungi</taxon>
        <taxon>Dikarya</taxon>
        <taxon>Ascomycota</taxon>
        <taxon>Pezizomycotina</taxon>
        <taxon>Eurotiomycetes</taxon>
        <taxon>Eurotiomycetidae</taxon>
        <taxon>Eurotiales</taxon>
        <taxon>Aspergillaceae</taxon>
        <taxon>Aspergillus</taxon>
        <taxon>Aspergillus subgen. Circumdati</taxon>
    </lineage>
</organism>
<sequence>MKRQLVPKGPLSLTGTDSSQQRGVQKRAGPSCDACRTRRTKCDGLKPACSSCQNLQIQCAYSGYDRRTKEQWNARIVALEQRNQYLERLVQNLSCNNSPEAIHRTLELEQIPSQQQTRPTLQTHESLAEVRDITQVFYNATATHPTLDNTKIASAFDAGARLAVLPQEQFAWTALNAFFRCAGTLFYIITRQDAESLLERVYLSALNIARRVPKADITRASTGEYSLIEYRRVLQTVIFLEGWLSYSLGYLSDVHADEVELIHTLQSPGQLGLDHEIRTDYKIQTQMAKISLVASNIYKQICVPEQCSWEYANTIATHLDNLYQDLPPELHVSILRHSNGMLTFIQEKSLYLMHAFFLDTYLLLYCHYIKAHWHARSLNNGTCIADFFNDMPKPAYVKYTQYAIQLSRLISLLHGQEALMTRCWLAIQATFDASIMLLISACQNYYSPTGMEGVAESIAYVDSCFTVLQFCGSADVAAHRLLTSLQPLYDNVRRMVLGTGEPQGYEHNIDRVTTRSVIQSETASLGDTIRRLLNLLVSTHQVWV</sequence>
<feature type="domain" description="Zn(2)-C6 fungal-type" evidence="9">
    <location>
        <begin position="31"/>
        <end position="61"/>
    </location>
</feature>
<keyword evidence="3" id="KW-0805">Transcription regulation</keyword>
<dbReference type="PANTHER" id="PTHR46910:SF3">
    <property type="entry name" value="HALOTOLERANCE PROTEIN 9-RELATED"/>
    <property type="match status" value="1"/>
</dbReference>
<dbReference type="PROSITE" id="PS00463">
    <property type="entry name" value="ZN2_CY6_FUNGAL_1"/>
    <property type="match status" value="1"/>
</dbReference>
<keyword evidence="5" id="KW-0804">Transcription</keyword>
<keyword evidence="11" id="KW-1185">Reference proteome</keyword>
<evidence type="ECO:0000256" key="4">
    <source>
        <dbReference type="ARBA" id="ARBA00023125"/>
    </source>
</evidence>
<reference evidence="10 11" key="1">
    <citation type="submission" date="2019-04" db="EMBL/GenBank/DDBJ databases">
        <title>Friends and foes A comparative genomics study of 23 Aspergillus species from section Flavi.</title>
        <authorList>
            <consortium name="DOE Joint Genome Institute"/>
            <person name="Kjaerbolling I."/>
            <person name="Vesth T."/>
            <person name="Frisvad J.C."/>
            <person name="Nybo J.L."/>
            <person name="Theobald S."/>
            <person name="Kildgaard S."/>
            <person name="Isbrandt T."/>
            <person name="Kuo A."/>
            <person name="Sato A."/>
            <person name="Lyhne E.K."/>
            <person name="Kogle M.E."/>
            <person name="Wiebenga A."/>
            <person name="Kun R.S."/>
            <person name="Lubbers R.J."/>
            <person name="Makela M.R."/>
            <person name="Barry K."/>
            <person name="Chovatia M."/>
            <person name="Clum A."/>
            <person name="Daum C."/>
            <person name="Haridas S."/>
            <person name="He G."/>
            <person name="LaButti K."/>
            <person name="Lipzen A."/>
            <person name="Mondo S."/>
            <person name="Riley R."/>
            <person name="Salamov A."/>
            <person name="Simmons B.A."/>
            <person name="Magnuson J.K."/>
            <person name="Henrissat B."/>
            <person name="Mortensen U.H."/>
            <person name="Larsen T.O."/>
            <person name="Devries R.P."/>
            <person name="Grigoriev I.V."/>
            <person name="Machida M."/>
            <person name="Baker S.E."/>
            <person name="Andersen M.R."/>
        </authorList>
    </citation>
    <scope>NUCLEOTIDE SEQUENCE [LARGE SCALE GENOMIC DNA]</scope>
    <source>
        <strain evidence="10 11">CBS 117625</strain>
    </source>
</reference>
<dbReference type="CDD" id="cd00067">
    <property type="entry name" value="GAL4"/>
    <property type="match status" value="1"/>
</dbReference>
<dbReference type="GO" id="GO:0000981">
    <property type="term" value="F:DNA-binding transcription factor activity, RNA polymerase II-specific"/>
    <property type="evidence" value="ECO:0007669"/>
    <property type="project" value="InterPro"/>
</dbReference>
<gene>
    <name evidence="10" type="ORF">BDV38DRAFT_288625</name>
</gene>
<evidence type="ECO:0000256" key="7">
    <source>
        <dbReference type="SAM" id="Coils"/>
    </source>
</evidence>
<evidence type="ECO:0000256" key="5">
    <source>
        <dbReference type="ARBA" id="ARBA00023163"/>
    </source>
</evidence>
<dbReference type="InterPro" id="IPR050987">
    <property type="entry name" value="AtrR-like"/>
</dbReference>
<dbReference type="CDD" id="cd12148">
    <property type="entry name" value="fungal_TF_MHR"/>
    <property type="match status" value="1"/>
</dbReference>
<dbReference type="InterPro" id="IPR036864">
    <property type="entry name" value="Zn2-C6_fun-type_DNA-bd_sf"/>
</dbReference>
<feature type="compositionally biased region" description="Polar residues" evidence="8">
    <location>
        <begin position="13"/>
        <end position="23"/>
    </location>
</feature>
<evidence type="ECO:0000256" key="6">
    <source>
        <dbReference type="ARBA" id="ARBA00023242"/>
    </source>
</evidence>
<dbReference type="PROSITE" id="PS50048">
    <property type="entry name" value="ZN2_CY6_FUNGAL_2"/>
    <property type="match status" value="1"/>
</dbReference>
<dbReference type="GeneID" id="43645281"/>
<dbReference type="SMART" id="SM00066">
    <property type="entry name" value="GAL4"/>
    <property type="match status" value="1"/>
</dbReference>
<dbReference type="Gene3D" id="4.10.240.10">
    <property type="entry name" value="Zn(2)-C6 fungal-type DNA-binding domain"/>
    <property type="match status" value="1"/>
</dbReference>
<dbReference type="RefSeq" id="XP_031907579.1">
    <property type="nucleotide sequence ID" value="XM_032061071.1"/>
</dbReference>
<keyword evidence="7" id="KW-0175">Coiled coil</keyword>
<dbReference type="SUPFAM" id="SSF57701">
    <property type="entry name" value="Zn2/Cys6 DNA-binding domain"/>
    <property type="match status" value="1"/>
</dbReference>
<feature type="region of interest" description="Disordered" evidence="8">
    <location>
        <begin position="1"/>
        <end position="31"/>
    </location>
</feature>
<evidence type="ECO:0000256" key="1">
    <source>
        <dbReference type="ARBA" id="ARBA00004123"/>
    </source>
</evidence>
<feature type="coiled-coil region" evidence="7">
    <location>
        <begin position="69"/>
        <end position="96"/>
    </location>
</feature>
<dbReference type="PANTHER" id="PTHR46910">
    <property type="entry name" value="TRANSCRIPTION FACTOR PDR1"/>
    <property type="match status" value="1"/>
</dbReference>
<dbReference type="Proteomes" id="UP000325672">
    <property type="component" value="Unassembled WGS sequence"/>
</dbReference>
<keyword evidence="2" id="KW-0479">Metal-binding</keyword>
<dbReference type="EMBL" id="ML743657">
    <property type="protein sequence ID" value="KAE8131516.1"/>
    <property type="molecule type" value="Genomic_DNA"/>
</dbReference>
<dbReference type="Pfam" id="PF00172">
    <property type="entry name" value="Zn_clus"/>
    <property type="match status" value="1"/>
</dbReference>
<evidence type="ECO:0000259" key="9">
    <source>
        <dbReference type="PROSITE" id="PS50048"/>
    </source>
</evidence>
<keyword evidence="6" id="KW-0539">Nucleus</keyword>
<dbReference type="OrthoDB" id="4138892at2759"/>
<accession>A0A5N6S9X5</accession>
<dbReference type="AlphaFoldDB" id="A0A5N6S9X5"/>
<evidence type="ECO:0000313" key="11">
    <source>
        <dbReference type="Proteomes" id="UP000325672"/>
    </source>
</evidence>
<name>A0A5N6S9X5_ASPPS</name>
<dbReference type="GO" id="GO:0009893">
    <property type="term" value="P:positive regulation of metabolic process"/>
    <property type="evidence" value="ECO:0007669"/>
    <property type="project" value="UniProtKB-ARBA"/>
</dbReference>
<keyword evidence="4" id="KW-0238">DNA-binding</keyword>
<proteinExistence type="predicted"/>